<dbReference type="PANTHER" id="PTHR14689">
    <property type="entry name" value="PHORBOL-ESTER_DAG-TYPE DOMAIN-CONTAINING PROTEIN"/>
    <property type="match status" value="1"/>
</dbReference>
<feature type="region of interest" description="Disordered" evidence="1">
    <location>
        <begin position="235"/>
        <end position="457"/>
    </location>
</feature>
<feature type="compositionally biased region" description="Low complexity" evidence="1">
    <location>
        <begin position="344"/>
        <end position="364"/>
    </location>
</feature>
<feature type="compositionally biased region" description="Polar residues" evidence="1">
    <location>
        <begin position="167"/>
        <end position="180"/>
    </location>
</feature>
<dbReference type="InterPro" id="IPR025451">
    <property type="entry name" value="DUF4211"/>
</dbReference>
<feature type="compositionally biased region" description="Low complexity" evidence="1">
    <location>
        <begin position="415"/>
        <end position="433"/>
    </location>
</feature>
<feature type="region of interest" description="Disordered" evidence="1">
    <location>
        <begin position="472"/>
        <end position="507"/>
    </location>
</feature>
<feature type="region of interest" description="Disordered" evidence="1">
    <location>
        <begin position="573"/>
        <end position="621"/>
    </location>
</feature>
<proteinExistence type="predicted"/>
<feature type="compositionally biased region" description="Polar residues" evidence="1">
    <location>
        <begin position="311"/>
        <end position="320"/>
    </location>
</feature>
<feature type="region of interest" description="Disordered" evidence="1">
    <location>
        <begin position="167"/>
        <end position="192"/>
    </location>
</feature>
<keyword evidence="4" id="KW-1185">Reference proteome</keyword>
<feature type="compositionally biased region" description="Basic and acidic residues" evidence="1">
    <location>
        <begin position="924"/>
        <end position="941"/>
    </location>
</feature>
<dbReference type="PANTHER" id="PTHR14689:SF0">
    <property type="entry name" value="COILED-COIL DOMAIN-CONTAINING PROTEIN 82"/>
    <property type="match status" value="1"/>
</dbReference>
<feature type="compositionally biased region" description="Low complexity" evidence="1">
    <location>
        <begin position="181"/>
        <end position="192"/>
    </location>
</feature>
<feature type="compositionally biased region" description="Basic residues" evidence="1">
    <location>
        <begin position="990"/>
        <end position="1005"/>
    </location>
</feature>
<comment type="caution">
    <text evidence="3">The sequence shown here is derived from an EMBL/GenBank/DDBJ whole genome shotgun (WGS) entry which is preliminary data.</text>
</comment>
<feature type="compositionally biased region" description="Polar residues" evidence="1">
    <location>
        <begin position="247"/>
        <end position="294"/>
    </location>
</feature>
<dbReference type="Proteomes" id="UP001159042">
    <property type="component" value="Unassembled WGS sequence"/>
</dbReference>
<dbReference type="Pfam" id="PF13926">
    <property type="entry name" value="DUF4211"/>
    <property type="match status" value="1"/>
</dbReference>
<evidence type="ECO:0000313" key="4">
    <source>
        <dbReference type="Proteomes" id="UP001159042"/>
    </source>
</evidence>
<feature type="domain" description="DUF4211" evidence="2">
    <location>
        <begin position="1170"/>
        <end position="1288"/>
    </location>
</feature>
<sequence>MDPVGPWYASYNRLAGVQAGTGSGELHHHLAATTTAAGAPPTTTTQLLPGGFLSPPPVGYETVFSPLFHHAAAGAKPAAHYVSQVTQQRAQALAQAAASSKQADGEFHPQAQAFFEQGAAGAWQQNSPFGILPHESVVATSTGKTYENFNAHFAAAQTLNNHISSQVAKAGANRSQSPQVSSASTKTNASQSSSSSFFQVPVTLSENSSNNSKTFSSQQNTSNIQQSCIVSSPSTTVTKEYRVPQAPTRSFLSSPNPSRSNIEKTFTSPPSKQQVSPVQIQTKAQTKIYSELSNQQQQQQQQQERQRSNDENQSQSSPISFSIMDAPGRLNYSGSNSSGKRPPQFQHNYRHYQQQQQQSASNSEEFQRPKSGSDYNSSNGPDCSVVVPRRPSPLQAHSQASPLGHAQSPAYPMYNSPMNSISSPQQSSSNQVAPPSPLDVSVPRPSSQTGSVAYPSVITRALNPEKSFPERYERANQQNQNCWDERQGQRKFQNNQPTSQSNSYNSNASIEMNRGEQAQQRIVIGVGDRQQPYFDTNSGHQVTLQDLSSCRGDPMSIVKNLQQQQSCQVQQTEIKTEVKPPVKRRKSGEKPNVPDIHNLPSRIPPPAHTSGTNQPQQNGAYFDFDRWNLPPPTSKIFATQTLHQQHQGLMVPHPHGHHPPPPLPYFAPFHLPPHPPAEYPTTVELTPLTNYNEQSPQTSNQYQPQPEEHPKVVVPNIEEELNFLSQDTIRAPSGNHQHPHGSHNHLKPAQTPSVPLVKPADKPSGPGSDFMSSFLKFLQGEKDSSPPPTVRGGRKQSWTRTPAKIEVKSPESNGVQSTPQAVVAPLVQPPAPITPITRLSQGDPQDDPRYFPLPKERKRNSFDSSDDGFSSDDDFFGNKRHLSIQKSDGKEKMKFKSKSSKFGGSAEKKRKQDRSRSEKKSKKESKLKLQTEDIPRRESTKRAAKGKNNLSELSKDDEPDEPPEFQDSDSDPAWTPAANNDDQDLILPIKKNRRGRPGSKSKKNLKNLITVAAQGAGINEGDGYTSDQQSLKKKSHKSKPSTAPTLEDNIAASLQNSIPAADDDSPFKSNRLREKQHQPGEFVVIKSELKEEWPAIWRVDGKTLLQKYEPFEQDGVTLYRNISMYTSWTPESKKQYMSVPVRYKSQGQLETVVEFLKDEITIIDQEFQEQCMKQFESYQDNFEVYIQTLISQALDSNFLMEIFQENDDYFLSNVQTIDEITESKKQKLFALLRWPPAVQAAVCTWPCFNIMREVNEAGMEVKKCAACNKAGVMVRVLMYGQPYNVTTLEGCQPDPNAINEKDFLMCRICATRVELLSKVTHQKYLMYIECAKRVSEKRTTDPTKDTTCILNELLADEGWLNQLFTEVRHSWAEIESIEHSHKTKNSVRPQ</sequence>
<evidence type="ECO:0000259" key="2">
    <source>
        <dbReference type="Pfam" id="PF13926"/>
    </source>
</evidence>
<feature type="compositionally biased region" description="Polar residues" evidence="1">
    <location>
        <begin position="490"/>
        <end position="507"/>
    </location>
</feature>
<evidence type="ECO:0000313" key="3">
    <source>
        <dbReference type="EMBL" id="KAJ8922764.1"/>
    </source>
</evidence>
<protein>
    <recommendedName>
        <fullName evidence="2">DUF4211 domain-containing protein</fullName>
    </recommendedName>
</protein>
<organism evidence="3 4">
    <name type="scientific">Exocentrus adspersus</name>
    <dbReference type="NCBI Taxonomy" id="1586481"/>
    <lineage>
        <taxon>Eukaryota</taxon>
        <taxon>Metazoa</taxon>
        <taxon>Ecdysozoa</taxon>
        <taxon>Arthropoda</taxon>
        <taxon>Hexapoda</taxon>
        <taxon>Insecta</taxon>
        <taxon>Pterygota</taxon>
        <taxon>Neoptera</taxon>
        <taxon>Endopterygota</taxon>
        <taxon>Coleoptera</taxon>
        <taxon>Polyphaga</taxon>
        <taxon>Cucujiformia</taxon>
        <taxon>Chrysomeloidea</taxon>
        <taxon>Cerambycidae</taxon>
        <taxon>Lamiinae</taxon>
        <taxon>Acanthocinini</taxon>
        <taxon>Exocentrus</taxon>
    </lineage>
</organism>
<accession>A0AAV8W8D8</accession>
<dbReference type="GO" id="GO:0005634">
    <property type="term" value="C:nucleus"/>
    <property type="evidence" value="ECO:0007669"/>
    <property type="project" value="TreeGrafter"/>
</dbReference>
<feature type="compositionally biased region" description="Basic residues" evidence="1">
    <location>
        <begin position="737"/>
        <end position="746"/>
    </location>
</feature>
<feature type="region of interest" description="Disordered" evidence="1">
    <location>
        <begin position="832"/>
        <end position="1045"/>
    </location>
</feature>
<feature type="compositionally biased region" description="Acidic residues" evidence="1">
    <location>
        <begin position="955"/>
        <end position="970"/>
    </location>
</feature>
<dbReference type="EMBL" id="JANEYG010000006">
    <property type="protein sequence ID" value="KAJ8922764.1"/>
    <property type="molecule type" value="Genomic_DNA"/>
</dbReference>
<feature type="region of interest" description="Disordered" evidence="1">
    <location>
        <begin position="729"/>
        <end position="818"/>
    </location>
</feature>
<reference evidence="3 4" key="1">
    <citation type="journal article" date="2023" name="Insect Mol. Biol.">
        <title>Genome sequencing provides insights into the evolution of gene families encoding plant cell wall-degrading enzymes in longhorned beetles.</title>
        <authorList>
            <person name="Shin N.R."/>
            <person name="Okamura Y."/>
            <person name="Kirsch R."/>
            <person name="Pauchet Y."/>
        </authorList>
    </citation>
    <scope>NUCLEOTIDE SEQUENCE [LARGE SCALE GENOMIC DNA]</scope>
    <source>
        <strain evidence="3">EAD_L_NR</strain>
    </source>
</reference>
<feature type="compositionally biased region" description="Polar residues" evidence="1">
    <location>
        <begin position="609"/>
        <end position="619"/>
    </location>
</feature>
<feature type="compositionally biased region" description="Basic residues" evidence="1">
    <location>
        <begin position="908"/>
        <end position="923"/>
    </location>
</feature>
<gene>
    <name evidence="3" type="ORF">NQ315_007799</name>
</gene>
<feature type="compositionally biased region" description="Acidic residues" evidence="1">
    <location>
        <begin position="864"/>
        <end position="875"/>
    </location>
</feature>
<evidence type="ECO:0000256" key="1">
    <source>
        <dbReference type="SAM" id="MobiDB-lite"/>
    </source>
</evidence>
<name>A0AAV8W8D8_9CUCU</name>